<proteinExistence type="predicted"/>
<keyword evidence="2" id="KW-0747">Spliceosome</keyword>
<organism evidence="6 7">
    <name type="scientific">Oldenlandia corymbosa var. corymbosa</name>
    <dbReference type="NCBI Taxonomy" id="529605"/>
    <lineage>
        <taxon>Eukaryota</taxon>
        <taxon>Viridiplantae</taxon>
        <taxon>Streptophyta</taxon>
        <taxon>Embryophyta</taxon>
        <taxon>Tracheophyta</taxon>
        <taxon>Spermatophyta</taxon>
        <taxon>Magnoliopsida</taxon>
        <taxon>eudicotyledons</taxon>
        <taxon>Gunneridae</taxon>
        <taxon>Pentapetalae</taxon>
        <taxon>asterids</taxon>
        <taxon>lamiids</taxon>
        <taxon>Gentianales</taxon>
        <taxon>Rubiaceae</taxon>
        <taxon>Rubioideae</taxon>
        <taxon>Spermacoceae</taxon>
        <taxon>Hedyotis-Oldenlandia complex</taxon>
        <taxon>Oldenlandia</taxon>
    </lineage>
</organism>
<dbReference type="GO" id="GO:0008380">
    <property type="term" value="P:RNA splicing"/>
    <property type="evidence" value="ECO:0007669"/>
    <property type="project" value="UniProtKB-KW"/>
</dbReference>
<dbReference type="GO" id="GO:0003676">
    <property type="term" value="F:nucleic acid binding"/>
    <property type="evidence" value="ECO:0007669"/>
    <property type="project" value="InterPro"/>
</dbReference>
<accession>A0AAV1CU44</accession>
<dbReference type="GO" id="GO:0008270">
    <property type="term" value="F:zinc ion binding"/>
    <property type="evidence" value="ECO:0007669"/>
    <property type="project" value="InterPro"/>
</dbReference>
<dbReference type="Pfam" id="PF00098">
    <property type="entry name" value="zf-CCHC"/>
    <property type="match status" value="2"/>
</dbReference>
<keyword evidence="1" id="KW-0507">mRNA processing</keyword>
<dbReference type="InterPro" id="IPR012677">
    <property type="entry name" value="Nucleotide-bd_a/b_plait_sf"/>
</dbReference>
<evidence type="ECO:0000256" key="3">
    <source>
        <dbReference type="ARBA" id="ARBA00023187"/>
    </source>
</evidence>
<keyword evidence="4" id="KW-0812">Transmembrane</keyword>
<dbReference type="InterPro" id="IPR036875">
    <property type="entry name" value="Znf_CCHC_sf"/>
</dbReference>
<protein>
    <submittedName>
        <fullName evidence="6">OLC1v1034722C3</fullName>
    </submittedName>
</protein>
<dbReference type="InterPro" id="IPR050907">
    <property type="entry name" value="SRSF"/>
</dbReference>
<evidence type="ECO:0000256" key="1">
    <source>
        <dbReference type="ARBA" id="ARBA00022664"/>
    </source>
</evidence>
<dbReference type="Proteomes" id="UP001161247">
    <property type="component" value="Chromosome 3"/>
</dbReference>
<dbReference type="InterPro" id="IPR035979">
    <property type="entry name" value="RBD_domain_sf"/>
</dbReference>
<dbReference type="GO" id="GO:0006397">
    <property type="term" value="P:mRNA processing"/>
    <property type="evidence" value="ECO:0007669"/>
    <property type="project" value="UniProtKB-KW"/>
</dbReference>
<feature type="transmembrane region" description="Helical" evidence="4">
    <location>
        <begin position="29"/>
        <end position="46"/>
    </location>
</feature>
<gene>
    <name evidence="6" type="ORF">OLC1_LOCUS8430</name>
</gene>
<keyword evidence="4" id="KW-1133">Transmembrane helix</keyword>
<dbReference type="GO" id="GO:0005681">
    <property type="term" value="C:spliceosomal complex"/>
    <property type="evidence" value="ECO:0007669"/>
    <property type="project" value="UniProtKB-KW"/>
</dbReference>
<dbReference type="Gene3D" id="3.30.70.330">
    <property type="match status" value="1"/>
</dbReference>
<name>A0AAV1CU44_OLDCO</name>
<dbReference type="Gene3D" id="4.10.60.10">
    <property type="entry name" value="Zinc finger, CCHC-type"/>
    <property type="match status" value="2"/>
</dbReference>
<keyword evidence="4" id="KW-0472">Membrane</keyword>
<keyword evidence="3" id="KW-0508">mRNA splicing</keyword>
<evidence type="ECO:0000256" key="4">
    <source>
        <dbReference type="SAM" id="Phobius"/>
    </source>
</evidence>
<dbReference type="SMART" id="SM00343">
    <property type="entry name" value="ZnF_C2HC"/>
    <property type="match status" value="2"/>
</dbReference>
<keyword evidence="7" id="KW-1185">Reference proteome</keyword>
<feature type="domain" description="CCHC-type" evidence="5">
    <location>
        <begin position="128"/>
        <end position="144"/>
    </location>
</feature>
<dbReference type="SUPFAM" id="SSF54928">
    <property type="entry name" value="RNA-binding domain, RBD"/>
    <property type="match status" value="1"/>
</dbReference>
<dbReference type="FunFam" id="4.10.60.10:FF:000003">
    <property type="entry name" value="serine/arginine-rich splicing factor RS2Z32-like isoform X1"/>
    <property type="match status" value="1"/>
</dbReference>
<dbReference type="SUPFAM" id="SSF57756">
    <property type="entry name" value="Retrovirus zinc finger-like domains"/>
    <property type="match status" value="1"/>
</dbReference>
<evidence type="ECO:0000259" key="5">
    <source>
        <dbReference type="SMART" id="SM00343"/>
    </source>
</evidence>
<dbReference type="InterPro" id="IPR001878">
    <property type="entry name" value="Znf_CCHC"/>
</dbReference>
<evidence type="ECO:0000256" key="2">
    <source>
        <dbReference type="ARBA" id="ARBA00022728"/>
    </source>
</evidence>
<evidence type="ECO:0000313" key="6">
    <source>
        <dbReference type="EMBL" id="CAI9098132.1"/>
    </source>
</evidence>
<evidence type="ECO:0000313" key="7">
    <source>
        <dbReference type="Proteomes" id="UP001161247"/>
    </source>
</evidence>
<sequence length="232" mass="26804">MHFQYLSNDGLTVSGNRFRRVRDVDMKQDFAFVVCVFFVWCLIYVLTCNWQLKYVLIAQSCILCMFFCLNLLEQDFSDPRDADDARYHLNGREVDGRRIIVELAKGVPRGPGGVREHVGRGPPPGSGRCFNCGLDGHWARDCKAGDWKNKCYRCGERGHIERNCKNSPKKLRYMFAKSVFKNISFLFWFDAVNFCPEFIGQPSFWNTYTYFHLVACTIIFAIEGGEAIQDLQ</sequence>
<feature type="domain" description="CCHC-type" evidence="5">
    <location>
        <begin position="150"/>
        <end position="166"/>
    </location>
</feature>
<dbReference type="EMBL" id="OX459120">
    <property type="protein sequence ID" value="CAI9098132.1"/>
    <property type="molecule type" value="Genomic_DNA"/>
</dbReference>
<dbReference type="PANTHER" id="PTHR23147">
    <property type="entry name" value="SERINE/ARGININE RICH SPLICING FACTOR"/>
    <property type="match status" value="1"/>
</dbReference>
<reference evidence="6" key="1">
    <citation type="submission" date="2023-03" db="EMBL/GenBank/DDBJ databases">
        <authorList>
            <person name="Julca I."/>
        </authorList>
    </citation>
    <scope>NUCLEOTIDE SEQUENCE</scope>
</reference>
<dbReference type="AlphaFoldDB" id="A0AAV1CU44"/>